<proteinExistence type="predicted"/>
<name>A0A0L1IKH5_ASPN3</name>
<accession>A0A0L1IKH5</accession>
<feature type="compositionally biased region" description="Basic and acidic residues" evidence="1">
    <location>
        <begin position="61"/>
        <end position="85"/>
    </location>
</feature>
<dbReference type="STRING" id="1509407.A0A0L1IKH5"/>
<organism evidence="2 3">
    <name type="scientific">Aspergillus nomiae NRRL (strain ATCC 15546 / NRRL 13137 / CBS 260.88 / M93)</name>
    <dbReference type="NCBI Taxonomy" id="1509407"/>
    <lineage>
        <taxon>Eukaryota</taxon>
        <taxon>Fungi</taxon>
        <taxon>Dikarya</taxon>
        <taxon>Ascomycota</taxon>
        <taxon>Pezizomycotina</taxon>
        <taxon>Eurotiomycetes</taxon>
        <taxon>Eurotiomycetidae</taxon>
        <taxon>Eurotiales</taxon>
        <taxon>Aspergillaceae</taxon>
        <taxon>Aspergillus</taxon>
        <taxon>Aspergillus subgen. Circumdati</taxon>
    </lineage>
</organism>
<evidence type="ECO:0000313" key="3">
    <source>
        <dbReference type="Proteomes" id="UP000037505"/>
    </source>
</evidence>
<dbReference type="PANTHER" id="PTHR40132">
    <property type="entry name" value="PRE-MRNA-SPLICING FACTOR 38B"/>
    <property type="match status" value="1"/>
</dbReference>
<dbReference type="EMBL" id="JNOM01000701">
    <property type="protein sequence ID" value="KNG80096.1"/>
    <property type="molecule type" value="Genomic_DNA"/>
</dbReference>
<comment type="caution">
    <text evidence="2">The sequence shown here is derived from an EMBL/GenBank/DDBJ whole genome shotgun (WGS) entry which is preliminary data.</text>
</comment>
<keyword evidence="3" id="KW-1185">Reference proteome</keyword>
<reference evidence="2 3" key="1">
    <citation type="submission" date="2014-06" db="EMBL/GenBank/DDBJ databases">
        <title>The Genome of the Aflatoxigenic Filamentous Fungus Aspergillus nomius.</title>
        <authorList>
            <person name="Moore M.G."/>
            <person name="Shannon B.M."/>
            <person name="Brian M.M."/>
        </authorList>
    </citation>
    <scope>NUCLEOTIDE SEQUENCE [LARGE SCALE GENOMIC DNA]</scope>
    <source>
        <strain evidence="2 3">NRRL 13137</strain>
    </source>
</reference>
<evidence type="ECO:0000256" key="1">
    <source>
        <dbReference type="SAM" id="MobiDB-lite"/>
    </source>
</evidence>
<dbReference type="Proteomes" id="UP000037505">
    <property type="component" value="Unassembled WGS sequence"/>
</dbReference>
<gene>
    <name evidence="2" type="ORF">ANOM_010885</name>
</gene>
<dbReference type="GeneID" id="26812689"/>
<evidence type="ECO:0000313" key="2">
    <source>
        <dbReference type="EMBL" id="KNG80096.1"/>
    </source>
</evidence>
<dbReference type="PANTHER" id="PTHR40132:SF1">
    <property type="entry name" value="PRE-MRNA-SPLICING FACTOR 38B"/>
    <property type="match status" value="1"/>
</dbReference>
<feature type="region of interest" description="Disordered" evidence="1">
    <location>
        <begin position="40"/>
        <end position="129"/>
    </location>
</feature>
<feature type="compositionally biased region" description="Basic and acidic residues" evidence="1">
    <location>
        <begin position="97"/>
        <end position="122"/>
    </location>
</feature>
<dbReference type="RefSeq" id="XP_015401019.1">
    <property type="nucleotide sequence ID" value="XM_015556141.1"/>
</dbReference>
<dbReference type="AlphaFoldDB" id="A0A0L1IKH5"/>
<sequence>MPPNTGRANGNLDDDDYVAQVLTNEARDSSLKYSALGMGAYMPKRPTGAAPKPNTRFLRHIIKETDNHNSALKRKEEREARERMRQLRNQPASSSNDSRKDSHSRQPRPDDRKSHRDRREDQIAPIDTGGGVIHTARMKIDTDLLEEVVGIGPIPGRAVDLRERIEKRNLAVAIIDKGGALGHLQGLVLDQLKSTVGADT</sequence>
<protein>
    <submittedName>
        <fullName evidence="2">Uncharacterized protein</fullName>
    </submittedName>
</protein>